<proteinExistence type="predicted"/>
<evidence type="ECO:0000313" key="1">
    <source>
        <dbReference type="EMBL" id="WAJ30494.1"/>
    </source>
</evidence>
<dbReference type="Proteomes" id="UP001163223">
    <property type="component" value="Chromosome"/>
</dbReference>
<accession>A0ACD4NUJ0</accession>
<reference evidence="1" key="1">
    <citation type="submission" date="2022-11" db="EMBL/GenBank/DDBJ databases">
        <title>beta-Carotene-producing bacterium, Jeongeuplla avenae sp. nov., alleviates the salt stress of Arabidopsis seedlings.</title>
        <authorList>
            <person name="Jiang L."/>
            <person name="Lee J."/>
        </authorList>
    </citation>
    <scope>NUCLEOTIDE SEQUENCE</scope>
    <source>
        <strain evidence="1">DY_R2A_6</strain>
    </source>
</reference>
<keyword evidence="2" id="KW-1185">Reference proteome</keyword>
<sequence length="125" mass="12954">MAISSRAIQTINAFAASMGVEAAPAADGSYSFVFQRSGTLTLTAASEPGRVLVSLAARPQQLDERLEGELIQLAGPDPSTGRLLSVGVGRGGHVIFAVGLDDDEMDLPAIETCLRQLMAARAVLG</sequence>
<dbReference type="EMBL" id="CP113520">
    <property type="protein sequence ID" value="WAJ30494.1"/>
    <property type="molecule type" value="Genomic_DNA"/>
</dbReference>
<evidence type="ECO:0000313" key="2">
    <source>
        <dbReference type="Proteomes" id="UP001163223"/>
    </source>
</evidence>
<name>A0ACD4NUJ0_9HYPH</name>
<gene>
    <name evidence="1" type="ORF">OXU80_09945</name>
</gene>
<protein>
    <submittedName>
        <fullName evidence="1">Uncharacterized protein</fullName>
    </submittedName>
</protein>
<organism evidence="1 2">
    <name type="scientific">Antarcticirhabdus aurantiaca</name>
    <dbReference type="NCBI Taxonomy" id="2606717"/>
    <lineage>
        <taxon>Bacteria</taxon>
        <taxon>Pseudomonadati</taxon>
        <taxon>Pseudomonadota</taxon>
        <taxon>Alphaproteobacteria</taxon>
        <taxon>Hyphomicrobiales</taxon>
        <taxon>Aurantimonadaceae</taxon>
        <taxon>Antarcticirhabdus</taxon>
    </lineage>
</organism>